<reference evidence="3" key="3">
    <citation type="submission" date="2016-06" db="UniProtKB">
        <authorList>
            <consortium name="WormBaseParasite"/>
        </authorList>
    </citation>
    <scope>IDENTIFICATION</scope>
</reference>
<evidence type="ECO:0000313" key="3">
    <source>
        <dbReference type="WBParaSite" id="GPLIN_001132300"/>
    </source>
</evidence>
<proteinExistence type="predicted"/>
<dbReference type="Proteomes" id="UP000050741">
    <property type="component" value="Unassembled WGS sequence"/>
</dbReference>
<keyword evidence="2" id="KW-1185">Reference proteome</keyword>
<accession>A0A183CEL8</accession>
<dbReference type="WBParaSite" id="GPLIN_001132300">
    <property type="protein sequence ID" value="GPLIN_001132300"/>
    <property type="gene ID" value="GPLIN_001132300"/>
</dbReference>
<keyword evidence="1" id="KW-0732">Signal</keyword>
<organism evidence="2 3">
    <name type="scientific">Globodera pallida</name>
    <name type="common">Potato cyst nematode worm</name>
    <name type="synonym">Heterodera pallida</name>
    <dbReference type="NCBI Taxonomy" id="36090"/>
    <lineage>
        <taxon>Eukaryota</taxon>
        <taxon>Metazoa</taxon>
        <taxon>Ecdysozoa</taxon>
        <taxon>Nematoda</taxon>
        <taxon>Chromadorea</taxon>
        <taxon>Rhabditida</taxon>
        <taxon>Tylenchina</taxon>
        <taxon>Tylenchomorpha</taxon>
        <taxon>Tylenchoidea</taxon>
        <taxon>Heteroderidae</taxon>
        <taxon>Heteroderinae</taxon>
        <taxon>Globodera</taxon>
    </lineage>
</organism>
<reference evidence="2" key="1">
    <citation type="submission" date="2013-12" db="EMBL/GenBank/DDBJ databases">
        <authorList>
            <person name="Aslett M."/>
        </authorList>
    </citation>
    <scope>NUCLEOTIDE SEQUENCE [LARGE SCALE GENOMIC DNA]</scope>
    <source>
        <strain evidence="2">Lindley</strain>
    </source>
</reference>
<reference evidence="2" key="2">
    <citation type="submission" date="2014-05" db="EMBL/GenBank/DDBJ databases">
        <title>The genome and life-stage specific transcriptomes of Globodera pallida elucidate key aspects of plant parasitism by a cyst nematode.</title>
        <authorList>
            <person name="Cotton J.A."/>
            <person name="Lilley C.J."/>
            <person name="Jones L.M."/>
            <person name="Kikuchi T."/>
            <person name="Reid A.J."/>
            <person name="Thorpe P."/>
            <person name="Tsai I.J."/>
            <person name="Beasley H."/>
            <person name="Blok V."/>
            <person name="Cock P.J.A."/>
            <person name="Van den Akker S.E."/>
            <person name="Holroyd N."/>
            <person name="Hunt M."/>
            <person name="Mantelin S."/>
            <person name="Naghra H."/>
            <person name="Pain A."/>
            <person name="Palomares-Rius J.E."/>
            <person name="Zarowiecki M."/>
            <person name="Berriman M."/>
            <person name="Jones J.T."/>
            <person name="Urwin P.E."/>
        </authorList>
    </citation>
    <scope>NUCLEOTIDE SEQUENCE [LARGE SCALE GENOMIC DNA]</scope>
    <source>
        <strain evidence="2">Lindley</strain>
    </source>
</reference>
<dbReference type="AlphaFoldDB" id="A0A183CEL8"/>
<sequence>MRLLLLLVAFAIGALLCCVDADPMGGQENQLVRHKRWGYGYGGGWGGGGWGGGGWGRWLRVRRRMGPTRRMGMGTTLINTD</sequence>
<evidence type="ECO:0000313" key="2">
    <source>
        <dbReference type="Proteomes" id="UP000050741"/>
    </source>
</evidence>
<name>A0A183CEL8_GLOPA</name>
<evidence type="ECO:0000256" key="1">
    <source>
        <dbReference type="SAM" id="SignalP"/>
    </source>
</evidence>
<feature type="signal peptide" evidence="1">
    <location>
        <begin position="1"/>
        <end position="21"/>
    </location>
</feature>
<feature type="chain" id="PRO_5008147512" evidence="1">
    <location>
        <begin position="22"/>
        <end position="81"/>
    </location>
</feature>
<protein>
    <submittedName>
        <fullName evidence="3">Uncharacterized protein</fullName>
    </submittedName>
</protein>